<feature type="domain" description="ABC transporter" evidence="1">
    <location>
        <begin position="11"/>
        <end position="48"/>
    </location>
</feature>
<reference evidence="2 3" key="1">
    <citation type="submission" date="2018-06" db="EMBL/GenBank/DDBJ databases">
        <authorList>
            <consortium name="Pathogen Informatics"/>
            <person name="Doyle S."/>
        </authorList>
    </citation>
    <scope>NUCLEOTIDE SEQUENCE [LARGE SCALE GENOMIC DNA]</scope>
    <source>
        <strain evidence="2 3">NCTC7927</strain>
    </source>
</reference>
<evidence type="ECO:0000313" key="3">
    <source>
        <dbReference type="Proteomes" id="UP000254043"/>
    </source>
</evidence>
<dbReference type="GO" id="GO:0015421">
    <property type="term" value="F:ABC-type oligopeptide transporter activity"/>
    <property type="evidence" value="ECO:0007669"/>
    <property type="project" value="TreeGrafter"/>
</dbReference>
<proteinExistence type="predicted"/>
<accession>A0A376MBB8</accession>
<dbReference type="EMBL" id="UGAK01000003">
    <property type="protein sequence ID" value="STF94828.1"/>
    <property type="molecule type" value="Genomic_DNA"/>
</dbReference>
<dbReference type="Proteomes" id="UP000254043">
    <property type="component" value="Unassembled WGS sequence"/>
</dbReference>
<dbReference type="InterPro" id="IPR027417">
    <property type="entry name" value="P-loop_NTPase"/>
</dbReference>
<dbReference type="EC" id="3.6.3.-" evidence="2"/>
<dbReference type="InterPro" id="IPR003439">
    <property type="entry name" value="ABC_transporter-like_ATP-bd"/>
</dbReference>
<dbReference type="InterPro" id="IPR039421">
    <property type="entry name" value="Type_1_exporter"/>
</dbReference>
<dbReference type="GO" id="GO:0005524">
    <property type="term" value="F:ATP binding"/>
    <property type="evidence" value="ECO:0007669"/>
    <property type="project" value="InterPro"/>
</dbReference>
<evidence type="ECO:0000313" key="2">
    <source>
        <dbReference type="EMBL" id="STF94828.1"/>
    </source>
</evidence>
<sequence length="143" mass="15568">MVCNLPQGFRTPVNNGGADLSAGQRQLIALARAQLANAHILLLDEATSCLDRTSEERLMSSLTDVVHAGKHSALIVAHRLTTAQRCDLIAVIDKGLLAEYGTHEQLLSAGGLYTRLWHDSVSSTALHRQHNMKEETPGYLLDT</sequence>
<dbReference type="Pfam" id="PF00005">
    <property type="entry name" value="ABC_tran"/>
    <property type="match status" value="1"/>
</dbReference>
<dbReference type="GO" id="GO:0016887">
    <property type="term" value="F:ATP hydrolysis activity"/>
    <property type="evidence" value="ECO:0007669"/>
    <property type="project" value="InterPro"/>
</dbReference>
<protein>
    <submittedName>
        <fullName evidence="2">IroC</fullName>
        <ecNumber evidence="2">3.6.3.-</ecNumber>
    </submittedName>
</protein>
<dbReference type="SUPFAM" id="SSF52540">
    <property type="entry name" value="P-loop containing nucleoside triphosphate hydrolases"/>
    <property type="match status" value="1"/>
</dbReference>
<dbReference type="PANTHER" id="PTHR43394">
    <property type="entry name" value="ATP-DEPENDENT PERMEASE MDL1, MITOCHONDRIAL"/>
    <property type="match status" value="1"/>
</dbReference>
<evidence type="ECO:0000259" key="1">
    <source>
        <dbReference type="Pfam" id="PF00005"/>
    </source>
</evidence>
<dbReference type="Gene3D" id="3.40.50.300">
    <property type="entry name" value="P-loop containing nucleotide triphosphate hydrolases"/>
    <property type="match status" value="1"/>
</dbReference>
<name>A0A376MBB8_ECOLX</name>
<dbReference type="PANTHER" id="PTHR43394:SF13">
    <property type="entry name" value="ANTIGEN PEPTIDE TRANSPORTER 1"/>
    <property type="match status" value="1"/>
</dbReference>
<organism evidence="2 3">
    <name type="scientific">Escherichia coli</name>
    <dbReference type="NCBI Taxonomy" id="562"/>
    <lineage>
        <taxon>Bacteria</taxon>
        <taxon>Pseudomonadati</taxon>
        <taxon>Pseudomonadota</taxon>
        <taxon>Gammaproteobacteria</taxon>
        <taxon>Enterobacterales</taxon>
        <taxon>Enterobacteriaceae</taxon>
        <taxon>Escherichia</taxon>
    </lineage>
</organism>
<keyword evidence="2" id="KW-0378">Hydrolase</keyword>
<dbReference type="AlphaFoldDB" id="A0A376MBB8"/>
<gene>
    <name evidence="2" type="primary">iroC_2</name>
    <name evidence="2" type="ORF">NCTC7927_03703</name>
</gene>